<organism evidence="4 5">
    <name type="scientific">Geochorda subterranea</name>
    <dbReference type="NCBI Taxonomy" id="3109564"/>
    <lineage>
        <taxon>Bacteria</taxon>
        <taxon>Bacillati</taxon>
        <taxon>Bacillota</taxon>
        <taxon>Limnochordia</taxon>
        <taxon>Limnochordales</taxon>
        <taxon>Geochordaceae</taxon>
        <taxon>Geochorda</taxon>
    </lineage>
</organism>
<dbReference type="Pfam" id="PF11790">
    <property type="entry name" value="Glyco_hydro_cc"/>
    <property type="match status" value="1"/>
</dbReference>
<dbReference type="PANTHER" id="PTHR43576">
    <property type="entry name" value="ALPHA-L-ARABINOFURANOSIDASE C-RELATED"/>
    <property type="match status" value="1"/>
</dbReference>
<proteinExistence type="predicted"/>
<evidence type="ECO:0000313" key="4">
    <source>
        <dbReference type="EMBL" id="WRP15606.1"/>
    </source>
</evidence>
<dbReference type="GO" id="GO:0016787">
    <property type="term" value="F:hydrolase activity"/>
    <property type="evidence" value="ECO:0007669"/>
    <property type="project" value="UniProtKB-KW"/>
</dbReference>
<comment type="pathway">
    <text evidence="1">Glycan metabolism.</text>
</comment>
<dbReference type="PANTHER" id="PTHR43576:SF3">
    <property type="entry name" value="ALPHA-L-ARABINOFURANOSIDASE C"/>
    <property type="match status" value="1"/>
</dbReference>
<evidence type="ECO:0000259" key="3">
    <source>
        <dbReference type="Pfam" id="PF11790"/>
    </source>
</evidence>
<gene>
    <name evidence="4" type="ORF">VLY81_05440</name>
</gene>
<dbReference type="RefSeq" id="WP_324670012.1">
    <property type="nucleotide sequence ID" value="NZ_CP141614.1"/>
</dbReference>
<accession>A0ABZ1BSK1</accession>
<dbReference type="InterPro" id="IPR024655">
    <property type="entry name" value="Asl1_glyco_hydro_catalytic"/>
</dbReference>
<dbReference type="Proteomes" id="UP001333102">
    <property type="component" value="Chromosome"/>
</dbReference>
<dbReference type="Gene3D" id="3.20.20.80">
    <property type="entry name" value="Glycosidases"/>
    <property type="match status" value="1"/>
</dbReference>
<feature type="domain" description="Asl1-like glycosyl hydrolase catalytic" evidence="3">
    <location>
        <begin position="151"/>
        <end position="223"/>
    </location>
</feature>
<dbReference type="InterPro" id="IPR013780">
    <property type="entry name" value="Glyco_hydro_b"/>
</dbReference>
<keyword evidence="2" id="KW-0732">Signal</keyword>
<dbReference type="EMBL" id="CP141614">
    <property type="protein sequence ID" value="WRP15606.1"/>
    <property type="molecule type" value="Genomic_DNA"/>
</dbReference>
<name>A0ABZ1BSK1_9FIRM</name>
<evidence type="ECO:0000256" key="2">
    <source>
        <dbReference type="SAM" id="SignalP"/>
    </source>
</evidence>
<dbReference type="SUPFAM" id="SSF51011">
    <property type="entry name" value="Glycosyl hydrolase domain"/>
    <property type="match status" value="1"/>
</dbReference>
<feature type="chain" id="PRO_5045269860" evidence="2">
    <location>
        <begin position="26"/>
        <end position="437"/>
    </location>
</feature>
<dbReference type="InterPro" id="IPR017853">
    <property type="entry name" value="GH"/>
</dbReference>
<reference evidence="5" key="1">
    <citation type="submission" date="2023-12" db="EMBL/GenBank/DDBJ databases">
        <title>Novel isolates from deep terrestrial aquifers shed light on the physiology and ecology of the class Limnochordia.</title>
        <authorList>
            <person name="Karnachuk O.V."/>
            <person name="Lukina A.P."/>
            <person name="Avakyan M.R."/>
            <person name="Kadnikov V."/>
            <person name="Begmatov S."/>
            <person name="Beletsky A.V."/>
            <person name="Mardanov A.V."/>
            <person name="Ravin N.V."/>
        </authorList>
    </citation>
    <scope>NUCLEOTIDE SEQUENCE [LARGE SCALE GENOMIC DNA]</scope>
    <source>
        <strain evidence="5">LN</strain>
    </source>
</reference>
<keyword evidence="4" id="KW-0378">Hydrolase</keyword>
<sequence length="437" mass="47284">MRQTARRLGAVVLFVAWAVSSPSVAGAGAQGVAETAPTVLAVVDVGQPAGRVPPLAVGGFNFANFMQVVGFERELGSVGIRSIRFPAGNLGDQRDRTPADLDVLRMHWMLLGRPRIVMQARLLGGTPEQAAEAARYARRIGLPIDYWEIGNEPDLYPPAGSWTSERYCEAFRAFVEALEPEVGDARFAGPAVSGGEHKMEWVRRFIGACGDVVDVVTWHVYPTDGTWPEGEALATASRVSDEIRQVRAWLEDAGANPLGWHRAHEVGLGVTEYGLSWQTQSFRHLADFTAALWTADVAGRLVAGRVELASYFALQDTGGHGLLDAAGFTRPTYHVFRLLRDFDGQVVPVALRGAGEWLTAYAVAGDDGVVRVLVVNRDPSKAAALRFETGEGVPLVVRSARQLTELSFDHLDDVTAPDSLNPLSVPPRSVTRAELGR</sequence>
<protein>
    <submittedName>
        <fullName evidence="4">Glycosyl hydrolase</fullName>
    </submittedName>
</protein>
<evidence type="ECO:0000313" key="5">
    <source>
        <dbReference type="Proteomes" id="UP001333102"/>
    </source>
</evidence>
<feature type="signal peptide" evidence="2">
    <location>
        <begin position="1"/>
        <end position="25"/>
    </location>
</feature>
<keyword evidence="5" id="KW-1185">Reference proteome</keyword>
<dbReference type="SUPFAM" id="SSF51445">
    <property type="entry name" value="(Trans)glycosidases"/>
    <property type="match status" value="1"/>
</dbReference>
<evidence type="ECO:0000256" key="1">
    <source>
        <dbReference type="ARBA" id="ARBA00004881"/>
    </source>
</evidence>
<dbReference type="Gene3D" id="2.60.40.1180">
    <property type="entry name" value="Golgi alpha-mannosidase II"/>
    <property type="match status" value="1"/>
</dbReference>